<protein>
    <submittedName>
        <fullName evidence="1">Uncharacterized protein</fullName>
    </submittedName>
</protein>
<reference evidence="2" key="1">
    <citation type="submission" date="2022-10" db="EMBL/GenBank/DDBJ databases">
        <title>Genome assembly of Pristionchus species.</title>
        <authorList>
            <person name="Yoshida K."/>
            <person name="Sommer R.J."/>
        </authorList>
    </citation>
    <scope>NUCLEOTIDE SEQUENCE [LARGE SCALE GENOMIC DNA]</scope>
    <source>
        <strain evidence="2">RS5460</strain>
    </source>
</reference>
<comment type="caution">
    <text evidence="1">The sequence shown here is derived from an EMBL/GenBank/DDBJ whole genome shotgun (WGS) entry which is preliminary data.</text>
</comment>
<dbReference type="Proteomes" id="UP001328107">
    <property type="component" value="Unassembled WGS sequence"/>
</dbReference>
<dbReference type="AlphaFoldDB" id="A0AAN5DE55"/>
<feature type="non-terminal residue" evidence="1">
    <location>
        <position position="1"/>
    </location>
</feature>
<sequence length="412" mass="48016">HAIPSLVYCTVCAPLSLFTRSFLSSFDHSSPSFHCYTIHCRMEESTMHLDVIEMEGRMRMMDVFDDLKDNDEVLVPRTDSSILLSIFGLDDVKEIDEMTIPRASEYSEIFNEREETTIDGDHSRLVSLLGMQGIVDTNQVSVDAIPGQIGHELSIREELAKAERKREIMLNQLWQLPDHSETELHLEEVDDVREMFVKNSSDLHPLLQRAFDLLELNYVRVLVRTAQRFHVRIEQLNDRIGRDSLTIRECGGWREEQDDEGKQYFVNDEGLVRLDAPSEWLNEEGERERRFEENRIAIGNTEEFVMSRVENLLYEINEEVGRCRELVREIDMEKEKKMDDLNEDMIDARGIVEGVVQCVSEKVLAFFNFETPLPITGFPSVGVTNAYSQRRLRVRPNFHLELEEFFDEEERS</sequence>
<organism evidence="1 2">
    <name type="scientific">Pristionchus mayeri</name>
    <dbReference type="NCBI Taxonomy" id="1317129"/>
    <lineage>
        <taxon>Eukaryota</taxon>
        <taxon>Metazoa</taxon>
        <taxon>Ecdysozoa</taxon>
        <taxon>Nematoda</taxon>
        <taxon>Chromadorea</taxon>
        <taxon>Rhabditida</taxon>
        <taxon>Rhabditina</taxon>
        <taxon>Diplogasteromorpha</taxon>
        <taxon>Diplogasteroidea</taxon>
        <taxon>Neodiplogasteridae</taxon>
        <taxon>Pristionchus</taxon>
    </lineage>
</organism>
<dbReference type="EMBL" id="BTRK01000006">
    <property type="protein sequence ID" value="GMR60219.1"/>
    <property type="molecule type" value="Genomic_DNA"/>
</dbReference>
<evidence type="ECO:0000313" key="1">
    <source>
        <dbReference type="EMBL" id="GMR60219.1"/>
    </source>
</evidence>
<accession>A0AAN5DE55</accession>
<proteinExistence type="predicted"/>
<evidence type="ECO:0000313" key="2">
    <source>
        <dbReference type="Proteomes" id="UP001328107"/>
    </source>
</evidence>
<gene>
    <name evidence="1" type="ORF">PMAYCL1PPCAC_30414</name>
</gene>
<name>A0AAN5DE55_9BILA</name>
<keyword evidence="2" id="KW-1185">Reference proteome</keyword>